<evidence type="ECO:0008006" key="3">
    <source>
        <dbReference type="Google" id="ProtNLM"/>
    </source>
</evidence>
<gene>
    <name evidence="1" type="ORF">BO225_03200</name>
</gene>
<dbReference type="RefSeq" id="WP_076340845.1">
    <property type="nucleotide sequence ID" value="NZ_CAPMWS010000205.1"/>
</dbReference>
<sequence length="179" mass="20861">MSKKGTEQMVLIYYGKDTALKEKINTVLDRMHVNYIELGQNDLSKKLKDLVQKEEHALDLEGNSQIFMYFYDEKVDTITKIDNALKEEGIFVRHKAVTTPTNLEWTLQELISHIEAEASYFQKREKLRSLVSNPDLVKVSQDPKYRNLMSMCYELLEENDVPEKMLDTAIALIEHYPEA</sequence>
<dbReference type="AlphaFoldDB" id="A0A1U7NP77"/>
<name>A0A1U7NP77_9FIRM</name>
<proteinExistence type="predicted"/>
<keyword evidence="2" id="KW-1185">Reference proteome</keyword>
<comment type="caution">
    <text evidence="1">The sequence shown here is derived from an EMBL/GenBank/DDBJ whole genome shotgun (WGS) entry which is preliminary data.</text>
</comment>
<reference evidence="1 2" key="1">
    <citation type="submission" date="2016-11" db="EMBL/GenBank/DDBJ databases">
        <title>Description of two novel members of the family Erysipelotrichaceae: Ileibacterium lipovorans gen. nov., sp. nov. and Dubosiella newyorkensis, gen. nov., sp. nov.</title>
        <authorList>
            <person name="Cox L.M."/>
            <person name="Sohn J."/>
            <person name="Tyrrell K.L."/>
            <person name="Citron D.M."/>
            <person name="Lawson P.A."/>
            <person name="Patel N.B."/>
            <person name="Iizumi T."/>
            <person name="Perez-Perez G.I."/>
            <person name="Goldstein E.J."/>
            <person name="Blaser M.J."/>
        </authorList>
    </citation>
    <scope>NUCLEOTIDE SEQUENCE [LARGE SCALE GENOMIC DNA]</scope>
    <source>
        <strain evidence="1 2">NYU-BL-A4</strain>
    </source>
</reference>
<dbReference type="Proteomes" id="UP000186705">
    <property type="component" value="Unassembled WGS sequence"/>
</dbReference>
<dbReference type="Pfam" id="PF12646">
    <property type="entry name" value="DUF3783"/>
    <property type="match status" value="1"/>
</dbReference>
<evidence type="ECO:0000313" key="1">
    <source>
        <dbReference type="EMBL" id="OLU47287.1"/>
    </source>
</evidence>
<dbReference type="STRING" id="1862672.BO225_03200"/>
<evidence type="ECO:0000313" key="2">
    <source>
        <dbReference type="Proteomes" id="UP000186705"/>
    </source>
</evidence>
<dbReference type="InterPro" id="IPR016621">
    <property type="entry name" value="UCP014543"/>
</dbReference>
<organism evidence="1 2">
    <name type="scientific">Dubosiella newyorkensis</name>
    <dbReference type="NCBI Taxonomy" id="1862672"/>
    <lineage>
        <taxon>Bacteria</taxon>
        <taxon>Bacillati</taxon>
        <taxon>Bacillota</taxon>
        <taxon>Erysipelotrichia</taxon>
        <taxon>Erysipelotrichales</taxon>
        <taxon>Erysipelotrichaceae</taxon>
        <taxon>Dubosiella</taxon>
    </lineage>
</organism>
<accession>A0A1U7NP77</accession>
<dbReference type="EMBL" id="MPKA01000052">
    <property type="protein sequence ID" value="OLU47287.1"/>
    <property type="molecule type" value="Genomic_DNA"/>
</dbReference>
<protein>
    <recommendedName>
        <fullName evidence="3">DUF3783 domain-containing protein</fullName>
    </recommendedName>
</protein>